<protein>
    <submittedName>
        <fullName evidence="1">Uncharacterized protein</fullName>
    </submittedName>
</protein>
<dbReference type="AlphaFoldDB" id="A0AA38FWD8"/>
<evidence type="ECO:0000313" key="1">
    <source>
        <dbReference type="EMBL" id="KAH9311742.1"/>
    </source>
</evidence>
<sequence>IDGYHEFRSAPNGWLNHSEHWVRKLGWRKMEYDTIEKDREERWLKYGEA</sequence>
<comment type="caution">
    <text evidence="1">The sequence shown here is derived from an EMBL/GenBank/DDBJ whole genome shotgun (WGS) entry which is preliminary data.</text>
</comment>
<reference evidence="1 2" key="1">
    <citation type="journal article" date="2021" name="Nat. Plants">
        <title>The Taxus genome provides insights into paclitaxel biosynthesis.</title>
        <authorList>
            <person name="Xiong X."/>
            <person name="Gou J."/>
            <person name="Liao Q."/>
            <person name="Li Y."/>
            <person name="Zhou Q."/>
            <person name="Bi G."/>
            <person name="Li C."/>
            <person name="Du R."/>
            <person name="Wang X."/>
            <person name="Sun T."/>
            <person name="Guo L."/>
            <person name="Liang H."/>
            <person name="Lu P."/>
            <person name="Wu Y."/>
            <person name="Zhang Z."/>
            <person name="Ro D.K."/>
            <person name="Shang Y."/>
            <person name="Huang S."/>
            <person name="Yan J."/>
        </authorList>
    </citation>
    <scope>NUCLEOTIDE SEQUENCE [LARGE SCALE GENOMIC DNA]</scope>
    <source>
        <strain evidence="1">Ta-2019</strain>
    </source>
</reference>
<proteinExistence type="predicted"/>
<keyword evidence="2" id="KW-1185">Reference proteome</keyword>
<feature type="non-terminal residue" evidence="1">
    <location>
        <position position="49"/>
    </location>
</feature>
<dbReference type="Proteomes" id="UP000824469">
    <property type="component" value="Unassembled WGS sequence"/>
</dbReference>
<accession>A0AA38FWD8</accession>
<name>A0AA38FWD8_TAXCH</name>
<evidence type="ECO:0000313" key="2">
    <source>
        <dbReference type="Proteomes" id="UP000824469"/>
    </source>
</evidence>
<feature type="non-terminal residue" evidence="1">
    <location>
        <position position="1"/>
    </location>
</feature>
<dbReference type="EMBL" id="JAHRHJ020000006">
    <property type="protein sequence ID" value="KAH9311742.1"/>
    <property type="molecule type" value="Genomic_DNA"/>
</dbReference>
<gene>
    <name evidence="1" type="ORF">KI387_026777</name>
</gene>
<organism evidence="1 2">
    <name type="scientific">Taxus chinensis</name>
    <name type="common">Chinese yew</name>
    <name type="synonym">Taxus wallichiana var. chinensis</name>
    <dbReference type="NCBI Taxonomy" id="29808"/>
    <lineage>
        <taxon>Eukaryota</taxon>
        <taxon>Viridiplantae</taxon>
        <taxon>Streptophyta</taxon>
        <taxon>Embryophyta</taxon>
        <taxon>Tracheophyta</taxon>
        <taxon>Spermatophyta</taxon>
        <taxon>Pinopsida</taxon>
        <taxon>Pinidae</taxon>
        <taxon>Conifers II</taxon>
        <taxon>Cupressales</taxon>
        <taxon>Taxaceae</taxon>
        <taxon>Taxus</taxon>
    </lineage>
</organism>